<feature type="region of interest" description="Disordered" evidence="1">
    <location>
        <begin position="117"/>
        <end position="138"/>
    </location>
</feature>
<proteinExistence type="predicted"/>
<gene>
    <name evidence="2" type="ORF">QE109_10485</name>
</gene>
<dbReference type="RefSeq" id="WP_281094427.1">
    <property type="nucleotide sequence ID" value="NZ_JARYZI010000006.1"/>
</dbReference>
<dbReference type="EMBL" id="JARYZI010000006">
    <property type="protein sequence ID" value="MDH8678576.1"/>
    <property type="molecule type" value="Genomic_DNA"/>
</dbReference>
<dbReference type="Proteomes" id="UP001158045">
    <property type="component" value="Unassembled WGS sequence"/>
</dbReference>
<keyword evidence="3" id="KW-1185">Reference proteome</keyword>
<reference evidence="2 3" key="1">
    <citation type="submission" date="2023-04" db="EMBL/GenBank/DDBJ databases">
        <title>Fusibacter bizertensis strain WBS, isolated from littoral bottom sediments of the Arctic seas - biochemical and genomic analysis.</title>
        <authorList>
            <person name="Brioukhanov A.L."/>
        </authorList>
    </citation>
    <scope>NUCLEOTIDE SEQUENCE [LARGE SCALE GENOMIC DNA]</scope>
    <source>
        <strain evidence="2 3">WBS</strain>
    </source>
</reference>
<protein>
    <submittedName>
        <fullName evidence="2">MerR family transcriptional regulator</fullName>
    </submittedName>
</protein>
<evidence type="ECO:0000313" key="3">
    <source>
        <dbReference type="Proteomes" id="UP001158045"/>
    </source>
</evidence>
<comment type="caution">
    <text evidence="2">The sequence shown here is derived from an EMBL/GenBank/DDBJ whole genome shotgun (WGS) entry which is preliminary data.</text>
</comment>
<evidence type="ECO:0000256" key="1">
    <source>
        <dbReference type="SAM" id="MobiDB-lite"/>
    </source>
</evidence>
<evidence type="ECO:0000313" key="2">
    <source>
        <dbReference type="EMBL" id="MDH8678576.1"/>
    </source>
</evidence>
<name>A0ABT6NDV1_9FIRM</name>
<sequence>MAENDRMSSLKNCKKCNRVFSSVDGATLCSRCNDDVDDEFNRVREYIYDNPASSVKDVSNGTNVSSESILKWIREGRIVLGDHANISFCERCEAPIEGGRFCARCVRELADGLKSGIGEKEEHKHKAGMHIKDQDRKK</sequence>
<accession>A0ABT6NDV1</accession>
<organism evidence="2 3">
    <name type="scientific">Fusibacter bizertensis</name>
    <dbReference type="NCBI Taxonomy" id="1488331"/>
    <lineage>
        <taxon>Bacteria</taxon>
        <taxon>Bacillati</taxon>
        <taxon>Bacillota</taxon>
        <taxon>Clostridia</taxon>
        <taxon>Eubacteriales</taxon>
        <taxon>Eubacteriales Family XII. Incertae Sedis</taxon>
        <taxon>Fusibacter</taxon>
    </lineage>
</organism>